<reference evidence="3" key="2">
    <citation type="submission" date="2010-03" db="EMBL/GenBank/DDBJ databases">
        <title>The genome sequence of Coccidioides posadasii strain Silveira.</title>
        <authorList>
            <consortium name="The Broad Institute Genome Sequencing Center for Infectious Disease"/>
            <person name="Neafsey D."/>
            <person name="Orbach M."/>
            <person name="Henn M.R."/>
            <person name="Cole G.T."/>
            <person name="Galgiani J."/>
            <person name="Gardner M.J."/>
            <person name="Kirkland T.N."/>
            <person name="Taylor J.W."/>
            <person name="Young S.K."/>
            <person name="Zeng Q."/>
            <person name="Koehrsen M."/>
            <person name="Alvarado L."/>
            <person name="Berlin A."/>
            <person name="Borenstein D."/>
            <person name="Chapman S.B."/>
            <person name="Chen Z."/>
            <person name="Engels R."/>
            <person name="Freedman E."/>
            <person name="Gellesch M."/>
            <person name="Goldberg J."/>
            <person name="Griggs A."/>
            <person name="Gujja S."/>
            <person name="Heilman E."/>
            <person name="Heiman D."/>
            <person name="Howarth C."/>
            <person name="Jen D."/>
            <person name="Larson L."/>
            <person name="Mehta T."/>
            <person name="Neiman D."/>
            <person name="Park D."/>
            <person name="Pearson M."/>
            <person name="Richards J."/>
            <person name="Roberts A."/>
            <person name="Saif S."/>
            <person name="Shea T."/>
            <person name="Shenoy N."/>
            <person name="Sisk P."/>
            <person name="Stolte C."/>
            <person name="Sykes S."/>
            <person name="Walk T."/>
            <person name="White J."/>
            <person name="Yandava C."/>
            <person name="Haas B."/>
            <person name="Nusbaum C."/>
            <person name="Birren B."/>
        </authorList>
    </citation>
    <scope>NUCLEOTIDE SEQUENCE [LARGE SCALE GENOMIC DNA]</scope>
    <source>
        <strain evidence="3">RMSCC 757 / Silveira</strain>
    </source>
</reference>
<dbReference type="AlphaFoldDB" id="E9DCQ6"/>
<gene>
    <name evidence="2" type="ORF">CPSG_07608</name>
</gene>
<sequence>MINIFNALLIRATELSLANCGVEVYHNLITGMDSRSEVHVTLEKCCGTLRKFETLLPRVIRSLSNRNVRPHDGKALTNFGPSEQTMSPKRAYRAQL</sequence>
<accession>E9DCQ6</accession>
<reference evidence="3" key="1">
    <citation type="journal article" date="2010" name="Genome Res.">
        <title>Population genomic sequencing of Coccidioides fungi reveals recent hybridization and transposon control.</title>
        <authorList>
            <person name="Neafsey D.E."/>
            <person name="Barker B.M."/>
            <person name="Sharpton T.J."/>
            <person name="Stajich J.E."/>
            <person name="Park D.J."/>
            <person name="Whiston E."/>
            <person name="Hung C.-Y."/>
            <person name="McMahan C."/>
            <person name="White J."/>
            <person name="Sykes S."/>
            <person name="Heiman D."/>
            <person name="Young S."/>
            <person name="Zeng Q."/>
            <person name="Abouelleil A."/>
            <person name="Aftuck L."/>
            <person name="Bessette D."/>
            <person name="Brown A."/>
            <person name="FitzGerald M."/>
            <person name="Lui A."/>
            <person name="Macdonald J.P."/>
            <person name="Priest M."/>
            <person name="Orbach M.J."/>
            <person name="Galgiani J.N."/>
            <person name="Kirkland T.N."/>
            <person name="Cole G.T."/>
            <person name="Birren B.W."/>
            <person name="Henn M.R."/>
            <person name="Taylor J.W."/>
            <person name="Rounsley S.D."/>
        </authorList>
    </citation>
    <scope>NUCLEOTIDE SEQUENCE [LARGE SCALE GENOMIC DNA]</scope>
    <source>
        <strain evidence="3">RMSCC 757 / Silveira</strain>
    </source>
</reference>
<dbReference type="VEuPathDB" id="FungiDB:CPSG_07608"/>
<organism evidence="3">
    <name type="scientific">Coccidioides posadasii (strain RMSCC 757 / Silveira)</name>
    <name type="common">Valley fever fungus</name>
    <dbReference type="NCBI Taxonomy" id="443226"/>
    <lineage>
        <taxon>Eukaryota</taxon>
        <taxon>Fungi</taxon>
        <taxon>Dikarya</taxon>
        <taxon>Ascomycota</taxon>
        <taxon>Pezizomycotina</taxon>
        <taxon>Eurotiomycetes</taxon>
        <taxon>Eurotiomycetidae</taxon>
        <taxon>Onygenales</taxon>
        <taxon>Onygenaceae</taxon>
        <taxon>Coccidioides</taxon>
    </lineage>
</organism>
<evidence type="ECO:0000256" key="1">
    <source>
        <dbReference type="SAM" id="MobiDB-lite"/>
    </source>
</evidence>
<evidence type="ECO:0000313" key="2">
    <source>
        <dbReference type="EMBL" id="EFW15981.1"/>
    </source>
</evidence>
<dbReference type="EMBL" id="GL636499">
    <property type="protein sequence ID" value="EFW15981.1"/>
    <property type="molecule type" value="Genomic_DNA"/>
</dbReference>
<evidence type="ECO:0000313" key="3">
    <source>
        <dbReference type="Proteomes" id="UP000002497"/>
    </source>
</evidence>
<proteinExistence type="predicted"/>
<protein>
    <submittedName>
        <fullName evidence="2">Uncharacterized protein</fullName>
    </submittedName>
</protein>
<dbReference type="Proteomes" id="UP000002497">
    <property type="component" value="Unassembled WGS sequence"/>
</dbReference>
<keyword evidence="3" id="KW-1185">Reference proteome</keyword>
<dbReference type="HOGENOM" id="CLU_2359561_0_0_1"/>
<feature type="region of interest" description="Disordered" evidence="1">
    <location>
        <begin position="71"/>
        <end position="96"/>
    </location>
</feature>
<name>E9DCQ6_COCPS</name>